<evidence type="ECO:0000259" key="3">
    <source>
        <dbReference type="Pfam" id="PF08373"/>
    </source>
</evidence>
<dbReference type="AlphaFoldDB" id="A0AAD9JUI0"/>
<dbReference type="GO" id="GO:0044528">
    <property type="term" value="P:regulation of mitochondrial mRNA stability"/>
    <property type="evidence" value="ECO:0007669"/>
    <property type="project" value="InterPro"/>
</dbReference>
<dbReference type="Pfam" id="PF06743">
    <property type="entry name" value="FAST_1"/>
    <property type="match status" value="1"/>
</dbReference>
<comment type="caution">
    <text evidence="4">The sequence shown here is derived from an EMBL/GenBank/DDBJ whole genome shotgun (WGS) entry which is preliminary data.</text>
</comment>
<accession>A0AAD9JUI0</accession>
<dbReference type="Proteomes" id="UP001208570">
    <property type="component" value="Unassembled WGS sequence"/>
</dbReference>
<protein>
    <submittedName>
        <fullName evidence="4">Uncharacterized protein</fullName>
    </submittedName>
</protein>
<evidence type="ECO:0000259" key="2">
    <source>
        <dbReference type="Pfam" id="PF06743"/>
    </source>
</evidence>
<sequence>MAHPTGHRVIRLFPRCLAISKNFSARTPFAVQQISSMSTDSDTKILGHSTVLRQTGLDIKELPVLIRRMDPTEFPFNQYLYPTETFQRRTAEDEEFKHLLMDCRNINQLLRVLEVPGDMVKAHSAAFALQRLCALQEGSVENSESFLKKAILNELCETVIHNINELGNEMVIGLVRCYLVSSEYEPRYIERINEELEKRIGDGAFTIPELCMLIDTLYGFLESDKELAENVWIHLGSRFVELDEVTLPFVYRSIHHLPQKLKYIWSLLDKQLVAAFWKLNAEDVSLILQCMTSQNHKDYTSLVYLSKWLVMNIHVLSDDLIKQFVVTFGHFHFTVGFNVVQALTRYITAKVHKMKKSILAEVMDYFLQCQLVNTEIFNEVAADFEKNSTFYSCEDVIKVLRPFGKLYYQPPNRSGLFQVIENILDERFDQFNMVSMIELLSSFVYIERFPINHIRKVLPNPFRTQLKTITNDTERYQAAEYLMELQAAVTVEMPHYFHFRMSPSSIGLRPKWKGLGLSFHQKLGMVLPRVIGNLFSQRIVPKYTPHFIDYLITVLPNGELCQPDAKEKMRNSDAIRLALLCITAHDKRSLITTQRMDIQKSLNGRTQMKLRHLRKLGYTVILVDQEEAFKIKSRKSIESHVRMLLSPFIDFSKVKTVDEVPMPLIEMTPETNFVDDQLLETSTDQDTSFDADDVKSDLDEHPELADHDDTDNW</sequence>
<feature type="compositionally biased region" description="Basic and acidic residues" evidence="1">
    <location>
        <begin position="692"/>
        <end position="707"/>
    </location>
</feature>
<name>A0AAD9JUI0_9ANNE</name>
<gene>
    <name evidence="4" type="ORF">LSH36_151g06023</name>
</gene>
<feature type="domain" description="FAST kinase leucine-rich" evidence="2">
    <location>
        <begin position="397"/>
        <end position="466"/>
    </location>
</feature>
<proteinExistence type="predicted"/>
<evidence type="ECO:0000313" key="5">
    <source>
        <dbReference type="Proteomes" id="UP001208570"/>
    </source>
</evidence>
<feature type="region of interest" description="Disordered" evidence="1">
    <location>
        <begin position="684"/>
        <end position="713"/>
    </location>
</feature>
<dbReference type="InterPro" id="IPR010622">
    <property type="entry name" value="FAST_Leu-rich"/>
</dbReference>
<organism evidence="4 5">
    <name type="scientific">Paralvinella palmiformis</name>
    <dbReference type="NCBI Taxonomy" id="53620"/>
    <lineage>
        <taxon>Eukaryota</taxon>
        <taxon>Metazoa</taxon>
        <taxon>Spiralia</taxon>
        <taxon>Lophotrochozoa</taxon>
        <taxon>Annelida</taxon>
        <taxon>Polychaeta</taxon>
        <taxon>Sedentaria</taxon>
        <taxon>Canalipalpata</taxon>
        <taxon>Terebellida</taxon>
        <taxon>Terebelliformia</taxon>
        <taxon>Alvinellidae</taxon>
        <taxon>Paralvinella</taxon>
    </lineage>
</organism>
<evidence type="ECO:0000313" key="4">
    <source>
        <dbReference type="EMBL" id="KAK2159543.1"/>
    </source>
</evidence>
<evidence type="ECO:0000256" key="1">
    <source>
        <dbReference type="SAM" id="MobiDB-lite"/>
    </source>
</evidence>
<reference evidence="4" key="1">
    <citation type="journal article" date="2023" name="Mol. Biol. Evol.">
        <title>Third-Generation Sequencing Reveals the Adaptive Role of the Epigenome in Three Deep-Sea Polychaetes.</title>
        <authorList>
            <person name="Perez M."/>
            <person name="Aroh O."/>
            <person name="Sun Y."/>
            <person name="Lan Y."/>
            <person name="Juniper S.K."/>
            <person name="Young C.R."/>
            <person name="Angers B."/>
            <person name="Qian P.Y."/>
        </authorList>
    </citation>
    <scope>NUCLEOTIDE SEQUENCE</scope>
    <source>
        <strain evidence="4">P08H-3</strain>
    </source>
</reference>
<keyword evidence="5" id="KW-1185">Reference proteome</keyword>
<dbReference type="Pfam" id="PF08373">
    <property type="entry name" value="RAP"/>
    <property type="match status" value="1"/>
</dbReference>
<dbReference type="EMBL" id="JAODUP010000151">
    <property type="protein sequence ID" value="KAK2159543.1"/>
    <property type="molecule type" value="Genomic_DNA"/>
</dbReference>
<feature type="domain" description="RAP" evidence="3">
    <location>
        <begin position="600"/>
        <end position="640"/>
    </location>
</feature>
<dbReference type="InterPro" id="IPR013584">
    <property type="entry name" value="RAP"/>
</dbReference>